<dbReference type="KEGG" id="lug:FPZ22_01145"/>
<dbReference type="Gene3D" id="1.25.40.10">
    <property type="entry name" value="Tetratricopeptide repeat domain"/>
    <property type="match status" value="1"/>
</dbReference>
<dbReference type="PANTHER" id="PTHR12558:SF13">
    <property type="entry name" value="CELL DIVISION CYCLE PROTEIN 27 HOMOLOG"/>
    <property type="match status" value="1"/>
</dbReference>
<evidence type="ECO:0000313" key="3">
    <source>
        <dbReference type="Proteomes" id="UP000316584"/>
    </source>
</evidence>
<dbReference type="InterPro" id="IPR019734">
    <property type="entry name" value="TPR_rpt"/>
</dbReference>
<feature type="repeat" description="TPR" evidence="1">
    <location>
        <begin position="73"/>
        <end position="106"/>
    </location>
</feature>
<accession>A0A518N182</accession>
<gene>
    <name evidence="2" type="ORF">FPZ22_01145</name>
</gene>
<dbReference type="Pfam" id="PF14559">
    <property type="entry name" value="TPR_19"/>
    <property type="match status" value="2"/>
</dbReference>
<keyword evidence="1" id="KW-0802">TPR repeat</keyword>
<dbReference type="SMART" id="SM00028">
    <property type="entry name" value="TPR"/>
    <property type="match status" value="3"/>
</dbReference>
<evidence type="ECO:0000256" key="1">
    <source>
        <dbReference type="PROSITE-ProRule" id="PRU00339"/>
    </source>
</evidence>
<protein>
    <submittedName>
        <fullName evidence="2">Tetratricopeptide repeat protein</fullName>
    </submittedName>
</protein>
<organism evidence="2 3">
    <name type="scientific">Luteimonas granuli</name>
    <dbReference type="NCBI Taxonomy" id="1176533"/>
    <lineage>
        <taxon>Bacteria</taxon>
        <taxon>Pseudomonadati</taxon>
        <taxon>Pseudomonadota</taxon>
        <taxon>Gammaproteobacteria</taxon>
        <taxon>Lysobacterales</taxon>
        <taxon>Lysobacteraceae</taxon>
        <taxon>Luteimonas</taxon>
    </lineage>
</organism>
<dbReference type="AlphaFoldDB" id="A0A518N182"/>
<keyword evidence="3" id="KW-1185">Reference proteome</keyword>
<sequence length="440" mass="47226">MHDPSLADLHAAERLLGSGDVAAALRLAAAALAGSAPHPAWHRLQGLALVASGRAVDARPHLQRYVALQPGEPEAWINLGNACIEAGDAKEALRAFEGAREAGASGVPYLLGRGLALLAAGCFGEALDWLRRARAEEPDAADVRLALGQCFAELERFDELRECIAGIDPETLPHGQRRAFAWLTALSGQDEAALALYRRLVLEEPAEPETRVRFALLLERMNRVQDAADLLGAGGTKAGSMEVLARARIARRQHHPATVADALAAAAAGEPDPAMAAQLWFELAKCRDQLHDPHAAMQALSRAHGHAAAAFRQRHPGLEAEQVLAWLGERLHGALPPPHPPLASDPPTPSSWSASHVRERPCWSRCWTATRRCRCSTSGPQWSTSSPGCTRCRDGAATISTAAWPAWMPRSATSCARTTGRRCPATCDRPAGWWTSTRCT</sequence>
<dbReference type="Proteomes" id="UP000316584">
    <property type="component" value="Chromosome"/>
</dbReference>
<dbReference type="OrthoDB" id="187811at2"/>
<dbReference type="PROSITE" id="PS50005">
    <property type="entry name" value="TPR"/>
    <property type="match status" value="1"/>
</dbReference>
<dbReference type="PANTHER" id="PTHR12558">
    <property type="entry name" value="CELL DIVISION CYCLE 16,23,27"/>
    <property type="match status" value="1"/>
</dbReference>
<evidence type="ECO:0000313" key="2">
    <source>
        <dbReference type="EMBL" id="QDW65673.1"/>
    </source>
</evidence>
<dbReference type="EMBL" id="CP042218">
    <property type="protein sequence ID" value="QDW65673.1"/>
    <property type="molecule type" value="Genomic_DNA"/>
</dbReference>
<reference evidence="2 3" key="1">
    <citation type="submission" date="2019-07" db="EMBL/GenBank/DDBJ databases">
        <title>Full genome sequence of Luteimonas sp. Gr-4.</title>
        <authorList>
            <person name="Im W.-T."/>
        </authorList>
    </citation>
    <scope>NUCLEOTIDE SEQUENCE [LARGE SCALE GENOMIC DNA]</scope>
    <source>
        <strain evidence="2 3">Gr-4</strain>
    </source>
</reference>
<proteinExistence type="predicted"/>
<dbReference type="SUPFAM" id="SSF48452">
    <property type="entry name" value="TPR-like"/>
    <property type="match status" value="1"/>
</dbReference>
<dbReference type="InterPro" id="IPR011990">
    <property type="entry name" value="TPR-like_helical_dom_sf"/>
</dbReference>
<name>A0A518N182_9GAMM</name>